<keyword evidence="3 6" id="KW-0812">Transmembrane</keyword>
<dbReference type="KEGG" id="pacs:FAZ98_27035"/>
<keyword evidence="2" id="KW-1003">Cell membrane</keyword>
<feature type="transmembrane region" description="Helical" evidence="6">
    <location>
        <begin position="90"/>
        <end position="109"/>
    </location>
</feature>
<evidence type="ECO:0000313" key="8">
    <source>
        <dbReference type="EMBL" id="QGZ65418.1"/>
    </source>
</evidence>
<feature type="transmembrane region" description="Helical" evidence="6">
    <location>
        <begin position="252"/>
        <end position="273"/>
    </location>
</feature>
<dbReference type="SUPFAM" id="SSF103473">
    <property type="entry name" value="MFS general substrate transporter"/>
    <property type="match status" value="1"/>
</dbReference>
<dbReference type="GO" id="GO:0005886">
    <property type="term" value="C:plasma membrane"/>
    <property type="evidence" value="ECO:0007669"/>
    <property type="project" value="UniProtKB-SubCell"/>
</dbReference>
<evidence type="ECO:0000256" key="1">
    <source>
        <dbReference type="ARBA" id="ARBA00004651"/>
    </source>
</evidence>
<reference evidence="8 9" key="1">
    <citation type="submission" date="2019-12" db="EMBL/GenBank/DDBJ databases">
        <title>Paraburkholderia acidiphila 7Q-K02 sp. nov and Paraburkholderia acidisoli DHF22 sp. nov., two strains isolated from forest soil.</title>
        <authorList>
            <person name="Gao Z."/>
            <person name="Qiu L."/>
        </authorList>
    </citation>
    <scope>NUCLEOTIDE SEQUENCE [LARGE SCALE GENOMIC DNA]</scope>
    <source>
        <strain evidence="8 9">DHF22</strain>
    </source>
</reference>
<sequence>MMNDRSSVSTSAQPGETTLRQWLSVFAVAISAFAFVTAEFLPVGLLTEIAHDLGVTPGTAGLMVTTPGVMAAIFAPGLMVFAGRMDRRTVFLLLTAVLLVSNFVSAWSTNLPTMLIGRAMLGAALGGFWTLATAAAGRLVHGSDAPRATAVILTGVTLATVIGVPLGTFIAGLASWRMSFIVTGGLVAFALVLQALLVPALPSATALRVADFVALMRRPHMRLSMLMVALVFGAHFSTYTFIAPLLQEDFSMSTITLLLLGFGVIGFFSNALMSMVVSKRLKTSVAAMTALLLCALASMILLDHMRIAETAAMLMWGVAFGAIPLCFSVWIQRSTDDRPEAGSALFVSVIQVAIAVGSSVGGTIVDRAGVRADFVLGIGLAVLGLVTLQRLAAMERPARAQAKVADLECECSPSLD</sequence>
<dbReference type="GO" id="GO:0022857">
    <property type="term" value="F:transmembrane transporter activity"/>
    <property type="evidence" value="ECO:0007669"/>
    <property type="project" value="InterPro"/>
</dbReference>
<feature type="transmembrane region" description="Helical" evidence="6">
    <location>
        <begin position="343"/>
        <end position="362"/>
    </location>
</feature>
<dbReference type="Proteomes" id="UP000433577">
    <property type="component" value="Chromosome 3"/>
</dbReference>
<feature type="transmembrane region" description="Helical" evidence="6">
    <location>
        <begin position="21"/>
        <end position="41"/>
    </location>
</feature>
<evidence type="ECO:0000259" key="7">
    <source>
        <dbReference type="PROSITE" id="PS50850"/>
    </source>
</evidence>
<dbReference type="InterPro" id="IPR036259">
    <property type="entry name" value="MFS_trans_sf"/>
</dbReference>
<feature type="transmembrane region" description="Helical" evidence="6">
    <location>
        <begin position="61"/>
        <end position="83"/>
    </location>
</feature>
<keyword evidence="4 6" id="KW-1133">Transmembrane helix</keyword>
<feature type="transmembrane region" description="Helical" evidence="6">
    <location>
        <begin position="180"/>
        <end position="202"/>
    </location>
</feature>
<dbReference type="PANTHER" id="PTHR43124:SF3">
    <property type="entry name" value="CHLORAMPHENICOL EFFLUX PUMP RV0191"/>
    <property type="match status" value="1"/>
</dbReference>
<dbReference type="Pfam" id="PF07690">
    <property type="entry name" value="MFS_1"/>
    <property type="match status" value="1"/>
</dbReference>
<feature type="transmembrane region" description="Helical" evidence="6">
    <location>
        <begin position="314"/>
        <end position="331"/>
    </location>
</feature>
<comment type="subcellular location">
    <subcellularLocation>
        <location evidence="1">Cell membrane</location>
        <topology evidence="1">Multi-pass membrane protein</topology>
    </subcellularLocation>
</comment>
<dbReference type="InterPro" id="IPR011701">
    <property type="entry name" value="MFS"/>
</dbReference>
<evidence type="ECO:0000256" key="4">
    <source>
        <dbReference type="ARBA" id="ARBA00022989"/>
    </source>
</evidence>
<accession>A0A7Z2GPD2</accession>
<dbReference type="PANTHER" id="PTHR43124">
    <property type="entry name" value="PURINE EFFLUX PUMP PBUE"/>
    <property type="match status" value="1"/>
</dbReference>
<dbReference type="RefSeq" id="WP_158955833.1">
    <property type="nucleotide sequence ID" value="NZ_CP046915.1"/>
</dbReference>
<organism evidence="8 9">
    <name type="scientific">Paraburkholderia acidisoli</name>
    <dbReference type="NCBI Taxonomy" id="2571748"/>
    <lineage>
        <taxon>Bacteria</taxon>
        <taxon>Pseudomonadati</taxon>
        <taxon>Pseudomonadota</taxon>
        <taxon>Betaproteobacteria</taxon>
        <taxon>Burkholderiales</taxon>
        <taxon>Burkholderiaceae</taxon>
        <taxon>Paraburkholderia</taxon>
    </lineage>
</organism>
<dbReference type="InterPro" id="IPR050189">
    <property type="entry name" value="MFS_Efflux_Transporters"/>
</dbReference>
<keyword evidence="5 6" id="KW-0472">Membrane</keyword>
<evidence type="ECO:0000256" key="3">
    <source>
        <dbReference type="ARBA" id="ARBA00022692"/>
    </source>
</evidence>
<feature type="transmembrane region" description="Helical" evidence="6">
    <location>
        <begin position="115"/>
        <end position="136"/>
    </location>
</feature>
<dbReference type="EMBL" id="CP046915">
    <property type="protein sequence ID" value="QGZ65418.1"/>
    <property type="molecule type" value="Genomic_DNA"/>
</dbReference>
<feature type="transmembrane region" description="Helical" evidence="6">
    <location>
        <begin position="374"/>
        <end position="393"/>
    </location>
</feature>
<proteinExistence type="predicted"/>
<dbReference type="InterPro" id="IPR020846">
    <property type="entry name" value="MFS_dom"/>
</dbReference>
<dbReference type="OrthoDB" id="9812189at2"/>
<keyword evidence="9" id="KW-1185">Reference proteome</keyword>
<evidence type="ECO:0000313" key="9">
    <source>
        <dbReference type="Proteomes" id="UP000433577"/>
    </source>
</evidence>
<evidence type="ECO:0000256" key="6">
    <source>
        <dbReference type="SAM" id="Phobius"/>
    </source>
</evidence>
<feature type="transmembrane region" description="Helical" evidence="6">
    <location>
        <begin position="148"/>
        <end position="174"/>
    </location>
</feature>
<dbReference type="PROSITE" id="PS50850">
    <property type="entry name" value="MFS"/>
    <property type="match status" value="1"/>
</dbReference>
<evidence type="ECO:0000256" key="5">
    <source>
        <dbReference type="ARBA" id="ARBA00023136"/>
    </source>
</evidence>
<gene>
    <name evidence="8" type="ORF">FAZ98_27035</name>
</gene>
<feature type="transmembrane region" description="Helical" evidence="6">
    <location>
        <begin position="285"/>
        <end position="302"/>
    </location>
</feature>
<evidence type="ECO:0000256" key="2">
    <source>
        <dbReference type="ARBA" id="ARBA00022475"/>
    </source>
</evidence>
<dbReference type="AlphaFoldDB" id="A0A7Z2GPD2"/>
<protein>
    <submittedName>
        <fullName evidence="8">MFS transporter</fullName>
    </submittedName>
</protein>
<feature type="domain" description="Major facilitator superfamily (MFS) profile" evidence="7">
    <location>
        <begin position="24"/>
        <end position="396"/>
    </location>
</feature>
<dbReference type="Gene3D" id="1.20.1250.20">
    <property type="entry name" value="MFS general substrate transporter like domains"/>
    <property type="match status" value="1"/>
</dbReference>
<name>A0A7Z2GPD2_9BURK</name>
<feature type="transmembrane region" description="Helical" evidence="6">
    <location>
        <begin position="223"/>
        <end position="246"/>
    </location>
</feature>
<dbReference type="CDD" id="cd17324">
    <property type="entry name" value="MFS_NepI_like"/>
    <property type="match status" value="1"/>
</dbReference>